<keyword evidence="2 4" id="KW-0479">Metal-binding</keyword>
<reference evidence="5 6" key="1">
    <citation type="submission" date="2020-10" db="EMBL/GenBank/DDBJ databases">
        <title>Connecting structure to function with the recovery of over 1000 high-quality activated sludge metagenome-assembled genomes encoding full-length rRNA genes using long-read sequencing.</title>
        <authorList>
            <person name="Singleton C.M."/>
            <person name="Petriglieri F."/>
            <person name="Kristensen J.M."/>
            <person name="Kirkegaard R.H."/>
            <person name="Michaelsen T.Y."/>
            <person name="Andersen M.H."/>
            <person name="Karst S.M."/>
            <person name="Dueholm M.S."/>
            <person name="Nielsen P.H."/>
            <person name="Albertsen M."/>
        </authorList>
    </citation>
    <scope>NUCLEOTIDE SEQUENCE [LARGE SCALE GENOMIC DNA]</scope>
    <source>
        <strain evidence="5">EsbW_18-Q3-R4-48_BATAC.463</strain>
    </source>
</reference>
<comment type="similarity">
    <text evidence="1 4">Belongs to the frataxin family.</text>
</comment>
<evidence type="ECO:0000313" key="6">
    <source>
        <dbReference type="Proteomes" id="UP000739411"/>
    </source>
</evidence>
<dbReference type="PANTHER" id="PTHR16821:SF2">
    <property type="entry name" value="FRATAXIN, MITOCHONDRIAL"/>
    <property type="match status" value="1"/>
</dbReference>
<dbReference type="AlphaFoldDB" id="A0A935MXX3"/>
<dbReference type="EMBL" id="JADJMS010000002">
    <property type="protein sequence ID" value="MBK7413811.1"/>
    <property type="molecule type" value="Genomic_DNA"/>
</dbReference>
<dbReference type="InterPro" id="IPR020895">
    <property type="entry name" value="Frataxin_CS"/>
</dbReference>
<evidence type="ECO:0000256" key="1">
    <source>
        <dbReference type="ARBA" id="ARBA00008183"/>
    </source>
</evidence>
<dbReference type="Pfam" id="PF01491">
    <property type="entry name" value="Frataxin_Cyay"/>
    <property type="match status" value="1"/>
</dbReference>
<organism evidence="5 6">
    <name type="scientific">Candidatus Dechloromonas phosphorivorans</name>
    <dbReference type="NCBI Taxonomy" id="2899244"/>
    <lineage>
        <taxon>Bacteria</taxon>
        <taxon>Pseudomonadati</taxon>
        <taxon>Pseudomonadota</taxon>
        <taxon>Betaproteobacteria</taxon>
        <taxon>Rhodocyclales</taxon>
        <taxon>Azonexaceae</taxon>
        <taxon>Dechloromonas</taxon>
    </lineage>
</organism>
<sequence>MDDKEFNRLADTTLAQIEAALEASDADLDFELQHGGVLEIEFANGSKIIVNKHGVAKEIWVAAKSGGFHFRRETDHWVDTRDNSELFNKLSALATLQAGESVKLN</sequence>
<proteinExistence type="inferred from homology"/>
<dbReference type="GO" id="GO:0008199">
    <property type="term" value="F:ferric iron binding"/>
    <property type="evidence" value="ECO:0007669"/>
    <property type="project" value="InterPro"/>
</dbReference>
<keyword evidence="3 4" id="KW-0408">Iron</keyword>
<dbReference type="GO" id="GO:0005737">
    <property type="term" value="C:cytoplasm"/>
    <property type="evidence" value="ECO:0007669"/>
    <property type="project" value="UniProtKB-ARBA"/>
</dbReference>
<dbReference type="PROSITE" id="PS01344">
    <property type="entry name" value="FRATAXIN_1"/>
    <property type="match status" value="1"/>
</dbReference>
<dbReference type="InterPro" id="IPR047584">
    <property type="entry name" value="CyaY"/>
</dbReference>
<dbReference type="NCBIfam" id="TIGR03421">
    <property type="entry name" value="FeS_CyaY"/>
    <property type="match status" value="1"/>
</dbReference>
<dbReference type="SMART" id="SM01219">
    <property type="entry name" value="Frataxin_Cyay"/>
    <property type="match status" value="1"/>
</dbReference>
<dbReference type="PROSITE" id="PS50810">
    <property type="entry name" value="FRATAXIN_2"/>
    <property type="match status" value="1"/>
</dbReference>
<gene>
    <name evidence="4 5" type="primary">cyaY</name>
    <name evidence="5" type="ORF">IPJ38_00385</name>
</gene>
<dbReference type="Gene3D" id="3.30.920.10">
    <property type="entry name" value="Frataxin/CyaY"/>
    <property type="match status" value="1"/>
</dbReference>
<protein>
    <recommendedName>
        <fullName evidence="4">Iron-sulfur cluster assembly protein CyaY</fullName>
    </recommendedName>
</protein>
<comment type="function">
    <text evidence="4">Involved in iron-sulfur (Fe-S) cluster assembly. May act as a regulator of Fe-S biogenesis.</text>
</comment>
<dbReference type="SUPFAM" id="SSF55387">
    <property type="entry name" value="Frataxin/Nqo15-like"/>
    <property type="match status" value="1"/>
</dbReference>
<evidence type="ECO:0000256" key="2">
    <source>
        <dbReference type="ARBA" id="ARBA00022723"/>
    </source>
</evidence>
<name>A0A935MXX3_9RHOO</name>
<dbReference type="Proteomes" id="UP000739411">
    <property type="component" value="Unassembled WGS sequence"/>
</dbReference>
<dbReference type="PANTHER" id="PTHR16821">
    <property type="entry name" value="FRATAXIN"/>
    <property type="match status" value="1"/>
</dbReference>
<evidence type="ECO:0000313" key="5">
    <source>
        <dbReference type="EMBL" id="MBK7413811.1"/>
    </source>
</evidence>
<accession>A0A935MXX3</accession>
<evidence type="ECO:0000256" key="3">
    <source>
        <dbReference type="ARBA" id="ARBA00023004"/>
    </source>
</evidence>
<dbReference type="GO" id="GO:0016226">
    <property type="term" value="P:iron-sulfur cluster assembly"/>
    <property type="evidence" value="ECO:0007669"/>
    <property type="project" value="UniProtKB-UniRule"/>
</dbReference>
<dbReference type="InterPro" id="IPR036524">
    <property type="entry name" value="Frataxin/CyaY_sf"/>
</dbReference>
<comment type="caution">
    <text evidence="5">The sequence shown here is derived from an EMBL/GenBank/DDBJ whole genome shotgun (WGS) entry which is preliminary data.</text>
</comment>
<evidence type="ECO:0000256" key="4">
    <source>
        <dbReference type="HAMAP-Rule" id="MF_00142"/>
    </source>
</evidence>
<dbReference type="HAMAP" id="MF_00142">
    <property type="entry name" value="CyaY"/>
    <property type="match status" value="1"/>
</dbReference>
<dbReference type="InterPro" id="IPR002908">
    <property type="entry name" value="Frataxin/CyaY"/>
</dbReference>